<comment type="similarity">
    <text evidence="1">Belongs to the AfsR/DnrI/RedD regulatory family.</text>
</comment>
<dbReference type="RefSeq" id="WP_157297225.1">
    <property type="nucleotide sequence ID" value="NZ_JBIAZU010000002.1"/>
</dbReference>
<dbReference type="Pfam" id="PF17874">
    <property type="entry name" value="TPR_MalT"/>
    <property type="match status" value="1"/>
</dbReference>
<dbReference type="SUPFAM" id="SSF46894">
    <property type="entry name" value="C-terminal effector domain of the bipartite response regulators"/>
    <property type="match status" value="1"/>
</dbReference>
<dbReference type="InterPro" id="IPR001867">
    <property type="entry name" value="OmpR/PhoB-type_DNA-bd"/>
</dbReference>
<dbReference type="SMART" id="SM00028">
    <property type="entry name" value="TPR"/>
    <property type="match status" value="5"/>
</dbReference>
<dbReference type="InterPro" id="IPR019734">
    <property type="entry name" value="TPR_rpt"/>
</dbReference>
<dbReference type="EMBL" id="JBIAZU010000002">
    <property type="protein sequence ID" value="MFF5289574.1"/>
    <property type="molecule type" value="Genomic_DNA"/>
</dbReference>
<dbReference type="Pfam" id="PF13181">
    <property type="entry name" value="TPR_8"/>
    <property type="match status" value="1"/>
</dbReference>
<evidence type="ECO:0000256" key="1">
    <source>
        <dbReference type="ARBA" id="ARBA00005820"/>
    </source>
</evidence>
<keyword evidence="8" id="KW-1185">Reference proteome</keyword>
<dbReference type="SMART" id="SM01043">
    <property type="entry name" value="BTAD"/>
    <property type="match status" value="1"/>
</dbReference>
<dbReference type="InterPro" id="IPR011990">
    <property type="entry name" value="TPR-like_helical_dom_sf"/>
</dbReference>
<evidence type="ECO:0000256" key="5">
    <source>
        <dbReference type="PROSITE-ProRule" id="PRU01091"/>
    </source>
</evidence>
<dbReference type="Gene3D" id="1.10.10.10">
    <property type="entry name" value="Winged helix-like DNA-binding domain superfamily/Winged helix DNA-binding domain"/>
    <property type="match status" value="1"/>
</dbReference>
<keyword evidence="4" id="KW-0804">Transcription</keyword>
<organism evidence="7 8">
    <name type="scientific">Paractinoplanes globisporus</name>
    <dbReference type="NCBI Taxonomy" id="113565"/>
    <lineage>
        <taxon>Bacteria</taxon>
        <taxon>Bacillati</taxon>
        <taxon>Actinomycetota</taxon>
        <taxon>Actinomycetes</taxon>
        <taxon>Micromonosporales</taxon>
        <taxon>Micromonosporaceae</taxon>
        <taxon>Paractinoplanes</taxon>
    </lineage>
</organism>
<dbReference type="InterPro" id="IPR036388">
    <property type="entry name" value="WH-like_DNA-bd_sf"/>
</dbReference>
<dbReference type="Pfam" id="PF00931">
    <property type="entry name" value="NB-ARC"/>
    <property type="match status" value="1"/>
</dbReference>
<dbReference type="Gene3D" id="1.25.40.10">
    <property type="entry name" value="Tetratricopeptide repeat domain"/>
    <property type="match status" value="2"/>
</dbReference>
<reference evidence="7 8" key="1">
    <citation type="submission" date="2024-10" db="EMBL/GenBank/DDBJ databases">
        <title>The Natural Products Discovery Center: Release of the First 8490 Sequenced Strains for Exploring Actinobacteria Biosynthetic Diversity.</title>
        <authorList>
            <person name="Kalkreuter E."/>
            <person name="Kautsar S.A."/>
            <person name="Yang D."/>
            <person name="Bader C.D."/>
            <person name="Teijaro C.N."/>
            <person name="Fluegel L."/>
            <person name="Davis C.M."/>
            <person name="Simpson J.R."/>
            <person name="Lauterbach L."/>
            <person name="Steele A.D."/>
            <person name="Gui C."/>
            <person name="Meng S."/>
            <person name="Li G."/>
            <person name="Viehrig K."/>
            <person name="Ye F."/>
            <person name="Su P."/>
            <person name="Kiefer A.F."/>
            <person name="Nichols A."/>
            <person name="Cepeda A.J."/>
            <person name="Yan W."/>
            <person name="Fan B."/>
            <person name="Jiang Y."/>
            <person name="Adhikari A."/>
            <person name="Zheng C.-J."/>
            <person name="Schuster L."/>
            <person name="Cowan T.M."/>
            <person name="Smanski M.J."/>
            <person name="Chevrette M.G."/>
            <person name="De Carvalho L.P.S."/>
            <person name="Shen B."/>
        </authorList>
    </citation>
    <scope>NUCLEOTIDE SEQUENCE [LARGE SCALE GENOMIC DNA]</scope>
    <source>
        <strain evidence="7 8">NPDC000087</strain>
    </source>
</reference>
<name>A0ABW6WA72_9ACTN</name>
<sequence length="1042" mass="109936">MPPEDLRVRLLGPLEISVGDRPLTLNGRQRALCTALLLSANRVVSVDRLVDLLWDEHPPVAAPARIRSLIAEIRRAIGPDAAGLVVTRSPGYAFQIDPAQMDLAEFEQLFEAATKAAALRDWAEAIQCFDRALALWRGEPIPDLADLPERQRLAELRIAATEARLEAAVALGRLGESIAGLSRLVREHPHRERPHALLMQALQRDGRTAEALEVYAALRRALVETLGVEPSTRLSELHQRLLAGTLPEAAEEPALVPRQLPAATTLFVGRAAELDRLDALHRAGETTVVITGPAGAGKTTLALRWAHARAADFPDGQLFLDMRGFDGGEVMAAAEALPLLLQGLGCPPQDIPSTVDGMSARYRTLLAERRLLLVFDDVADAAQIRDLLPGTARTSTLVTSRTRLAGLAAASGARVVTCDVLTPGESVALIGRAVGAARAAAEPTAVARLAELCDHLPLALCVAASRIAEDDGQGGVGRLVAELSERGRLARLGADGTAVGSALDASYRTLAGPERAVLRSLGLAPGTGRSVAAIAAGAGLDEATTHDALRAAARLHLARPAGPGRFGWHDLIHEYAVQRLHAEEAEANRRAGLDRLLDHYLGTAVEAARASGWYEPGPPLWPAGSVAGARPFPGPDAAHAWFDAEWEDIVVVLARIAETGPRRPAWLLVDALRDLLLSRRPAADYLRVAAVALRAAELDADLAGRAAMMAALGRAKWRAADLPGAAADFAEAGRLAAAAGWPAGEAHAVHGEGLALKRLGRLEEAQEHYRRAADLYRSVGEARAEAVSLNSLGAVLLTRGRLVEAEEALRRALPLTRPTDEHLRALMLSNLGTVSRERAEFTTALSQLDEGLRAADACGSAYARALLLEIVGHVHADAGRPGQARSAFEESVALARRTENQAGLAASLAGLAGVDRDAGRLAEAQAHLAEAHRVTDQLGDAGPATQLLIGEGAMRLARGRAREALPWLERAGRLAATSSPLDVPRVRLLESGALAELGETAGALAAAGEAARLAGESGQRLVQARALDALATLGGVVTVPER</sequence>
<dbReference type="InterPro" id="IPR051677">
    <property type="entry name" value="AfsR-DnrI-RedD_regulator"/>
</dbReference>
<comment type="caution">
    <text evidence="7">The sequence shown here is derived from an EMBL/GenBank/DDBJ whole genome shotgun (WGS) entry which is preliminary data.</text>
</comment>
<evidence type="ECO:0000313" key="7">
    <source>
        <dbReference type="EMBL" id="MFF5289574.1"/>
    </source>
</evidence>
<evidence type="ECO:0000313" key="8">
    <source>
        <dbReference type="Proteomes" id="UP001602245"/>
    </source>
</evidence>
<keyword evidence="3 5" id="KW-0238">DNA-binding</keyword>
<dbReference type="Proteomes" id="UP001602245">
    <property type="component" value="Unassembled WGS sequence"/>
</dbReference>
<evidence type="ECO:0000256" key="2">
    <source>
        <dbReference type="ARBA" id="ARBA00023015"/>
    </source>
</evidence>
<dbReference type="SUPFAM" id="SSF48452">
    <property type="entry name" value="TPR-like"/>
    <property type="match status" value="3"/>
</dbReference>
<dbReference type="Gene3D" id="3.40.50.300">
    <property type="entry name" value="P-loop containing nucleotide triphosphate hydrolases"/>
    <property type="match status" value="1"/>
</dbReference>
<evidence type="ECO:0000256" key="3">
    <source>
        <dbReference type="ARBA" id="ARBA00023125"/>
    </source>
</evidence>
<dbReference type="SUPFAM" id="SSF52540">
    <property type="entry name" value="P-loop containing nucleoside triphosphate hydrolases"/>
    <property type="match status" value="1"/>
</dbReference>
<dbReference type="Pfam" id="PF03704">
    <property type="entry name" value="BTAD"/>
    <property type="match status" value="1"/>
</dbReference>
<dbReference type="InterPro" id="IPR016032">
    <property type="entry name" value="Sig_transdc_resp-reg_C-effctor"/>
</dbReference>
<gene>
    <name evidence="7" type="ORF">ACFY35_09055</name>
</gene>
<dbReference type="SMART" id="SM00862">
    <property type="entry name" value="Trans_reg_C"/>
    <property type="match status" value="1"/>
</dbReference>
<dbReference type="PRINTS" id="PR00364">
    <property type="entry name" value="DISEASERSIST"/>
</dbReference>
<evidence type="ECO:0000259" key="6">
    <source>
        <dbReference type="PROSITE" id="PS51755"/>
    </source>
</evidence>
<dbReference type="Pfam" id="PF00486">
    <property type="entry name" value="Trans_reg_C"/>
    <property type="match status" value="1"/>
</dbReference>
<evidence type="ECO:0000256" key="4">
    <source>
        <dbReference type="ARBA" id="ARBA00023163"/>
    </source>
</evidence>
<feature type="DNA-binding region" description="OmpR/PhoB-type" evidence="5">
    <location>
        <begin position="1"/>
        <end position="96"/>
    </location>
</feature>
<protein>
    <submittedName>
        <fullName evidence="7">BTAD domain-containing putative transcriptional regulator</fullName>
    </submittedName>
</protein>
<feature type="domain" description="OmpR/PhoB-type" evidence="6">
    <location>
        <begin position="1"/>
        <end position="96"/>
    </location>
</feature>
<accession>A0ABW6WA72</accession>
<dbReference type="InterPro" id="IPR002182">
    <property type="entry name" value="NB-ARC"/>
</dbReference>
<dbReference type="PROSITE" id="PS51755">
    <property type="entry name" value="OMPR_PHOB"/>
    <property type="match status" value="1"/>
</dbReference>
<dbReference type="PANTHER" id="PTHR35807:SF1">
    <property type="entry name" value="TRANSCRIPTIONAL REGULATOR REDD"/>
    <property type="match status" value="1"/>
</dbReference>
<dbReference type="InterPro" id="IPR041617">
    <property type="entry name" value="TPR_MalT"/>
</dbReference>
<proteinExistence type="inferred from homology"/>
<dbReference type="InterPro" id="IPR027417">
    <property type="entry name" value="P-loop_NTPase"/>
</dbReference>
<dbReference type="CDD" id="cd15831">
    <property type="entry name" value="BTAD"/>
    <property type="match status" value="1"/>
</dbReference>
<keyword evidence="2" id="KW-0805">Transcription regulation</keyword>
<dbReference type="PANTHER" id="PTHR35807">
    <property type="entry name" value="TRANSCRIPTIONAL REGULATOR REDD-RELATED"/>
    <property type="match status" value="1"/>
</dbReference>
<dbReference type="InterPro" id="IPR005158">
    <property type="entry name" value="BTAD"/>
</dbReference>